<evidence type="ECO:0000313" key="2">
    <source>
        <dbReference type="EMBL" id="KAK2156072.1"/>
    </source>
</evidence>
<dbReference type="AlphaFoldDB" id="A0AAD9JN47"/>
<feature type="non-terminal residue" evidence="2">
    <location>
        <position position="1"/>
    </location>
</feature>
<sequence length="74" mass="8287">YHSEGVDPIRDEGQGRRRITCNGVPGVTATWSRVIMKTLNRVSPRIDPCGRPVSVGYSLQLDPWSATTMVLFER</sequence>
<accession>A0AAD9JN47</accession>
<gene>
    <name evidence="2" type="ORF">LSH36_222g00007</name>
</gene>
<feature type="region of interest" description="Disordered" evidence="1">
    <location>
        <begin position="1"/>
        <end position="21"/>
    </location>
</feature>
<name>A0AAD9JN47_9ANNE</name>
<feature type="compositionally biased region" description="Basic and acidic residues" evidence="1">
    <location>
        <begin position="1"/>
        <end position="15"/>
    </location>
</feature>
<keyword evidence="3" id="KW-1185">Reference proteome</keyword>
<reference evidence="2" key="1">
    <citation type="journal article" date="2023" name="Mol. Biol. Evol.">
        <title>Third-Generation Sequencing Reveals the Adaptive Role of the Epigenome in Three Deep-Sea Polychaetes.</title>
        <authorList>
            <person name="Perez M."/>
            <person name="Aroh O."/>
            <person name="Sun Y."/>
            <person name="Lan Y."/>
            <person name="Juniper S.K."/>
            <person name="Young C.R."/>
            <person name="Angers B."/>
            <person name="Qian P.Y."/>
        </authorList>
    </citation>
    <scope>NUCLEOTIDE SEQUENCE</scope>
    <source>
        <strain evidence="2">P08H-3</strain>
    </source>
</reference>
<protein>
    <submittedName>
        <fullName evidence="2">Uncharacterized protein</fullName>
    </submittedName>
</protein>
<comment type="caution">
    <text evidence="2">The sequence shown here is derived from an EMBL/GenBank/DDBJ whole genome shotgun (WGS) entry which is preliminary data.</text>
</comment>
<proteinExistence type="predicted"/>
<dbReference type="EMBL" id="JAODUP010000222">
    <property type="protein sequence ID" value="KAK2156072.1"/>
    <property type="molecule type" value="Genomic_DNA"/>
</dbReference>
<evidence type="ECO:0000256" key="1">
    <source>
        <dbReference type="SAM" id="MobiDB-lite"/>
    </source>
</evidence>
<dbReference type="Proteomes" id="UP001208570">
    <property type="component" value="Unassembled WGS sequence"/>
</dbReference>
<organism evidence="2 3">
    <name type="scientific">Paralvinella palmiformis</name>
    <dbReference type="NCBI Taxonomy" id="53620"/>
    <lineage>
        <taxon>Eukaryota</taxon>
        <taxon>Metazoa</taxon>
        <taxon>Spiralia</taxon>
        <taxon>Lophotrochozoa</taxon>
        <taxon>Annelida</taxon>
        <taxon>Polychaeta</taxon>
        <taxon>Sedentaria</taxon>
        <taxon>Canalipalpata</taxon>
        <taxon>Terebellida</taxon>
        <taxon>Terebelliformia</taxon>
        <taxon>Alvinellidae</taxon>
        <taxon>Paralvinella</taxon>
    </lineage>
</organism>
<evidence type="ECO:0000313" key="3">
    <source>
        <dbReference type="Proteomes" id="UP001208570"/>
    </source>
</evidence>